<dbReference type="Pfam" id="PF13154">
    <property type="entry name" value="DUF3991"/>
    <property type="match status" value="1"/>
</dbReference>
<dbReference type="SMART" id="SM00493">
    <property type="entry name" value="TOPRIM"/>
    <property type="match status" value="1"/>
</dbReference>
<evidence type="ECO:0000256" key="1">
    <source>
        <dbReference type="SAM" id="MobiDB-lite"/>
    </source>
</evidence>
<dbReference type="SUPFAM" id="SSF56731">
    <property type="entry name" value="DNA primase core"/>
    <property type="match status" value="1"/>
</dbReference>
<proteinExistence type="predicted"/>
<feature type="compositionally biased region" description="Basic and acidic residues" evidence="1">
    <location>
        <begin position="270"/>
        <end position="279"/>
    </location>
</feature>
<name>A0A2T1BY92_9CYAN</name>
<dbReference type="InterPro" id="IPR006171">
    <property type="entry name" value="TOPRIM_dom"/>
</dbReference>
<reference evidence="3 4" key="1">
    <citation type="submission" date="2018-02" db="EMBL/GenBank/DDBJ databases">
        <authorList>
            <person name="Cohen D.B."/>
            <person name="Kent A.D."/>
        </authorList>
    </citation>
    <scope>NUCLEOTIDE SEQUENCE [LARGE SCALE GENOMIC DNA]</scope>
    <source>
        <strain evidence="3 4">CCAP 1448/3</strain>
    </source>
</reference>
<feature type="compositionally biased region" description="Polar residues" evidence="1">
    <location>
        <begin position="314"/>
        <end position="327"/>
    </location>
</feature>
<feature type="compositionally biased region" description="Basic and acidic residues" evidence="1">
    <location>
        <begin position="373"/>
        <end position="385"/>
    </location>
</feature>
<dbReference type="Proteomes" id="UP000238762">
    <property type="component" value="Unassembled WGS sequence"/>
</dbReference>
<keyword evidence="4" id="KW-1185">Reference proteome</keyword>
<dbReference type="OrthoDB" id="5757175at2"/>
<reference evidence="3 4" key="2">
    <citation type="submission" date="2018-03" db="EMBL/GenBank/DDBJ databases">
        <title>The ancient ancestry and fast evolution of plastids.</title>
        <authorList>
            <person name="Moore K.R."/>
            <person name="Magnabosco C."/>
            <person name="Momper L."/>
            <person name="Gold D.A."/>
            <person name="Bosak T."/>
            <person name="Fournier G.P."/>
        </authorList>
    </citation>
    <scope>NUCLEOTIDE SEQUENCE [LARGE SCALE GENOMIC DNA]</scope>
    <source>
        <strain evidence="3 4">CCAP 1448/3</strain>
    </source>
</reference>
<dbReference type="InterPro" id="IPR025054">
    <property type="entry name" value="DUF3991"/>
</dbReference>
<comment type="caution">
    <text evidence="3">The sequence shown here is derived from an EMBL/GenBank/DDBJ whole genome shotgun (WGS) entry which is preliminary data.</text>
</comment>
<gene>
    <name evidence="3" type="ORF">C7B64_21090</name>
</gene>
<dbReference type="PROSITE" id="PS50880">
    <property type="entry name" value="TOPRIM"/>
    <property type="match status" value="1"/>
</dbReference>
<protein>
    <submittedName>
        <fullName evidence="3">Relaxase</fullName>
    </submittedName>
</protein>
<sequence>MLLKFFNRGTGKGQTAVEYLLKETDTNGIKREPQPELLAGDPQQVINLIDSLDFKHKYNSGVISFAPTDNPTPAEQQAIIDSFEQTAFAGLQTDQYSILWIKHCHTNSNRVELHFITPRVELTTGKSLNIAPPGWDNYFRPWRDECNESHQWASPDDPNRARTYHPGYHALIDAQNLRLSESGQPIQTREDYRKVITNYLGENIKLGHINNREDIIQTLKQTGFEITRTGQDYLTVYREDIGQKVRLKGGIYSASWRLGERLTTETSSRQSEDRTDSQSRIRQTQTELAARIQQRTQYHHSRYTTAETEDRDSTQVVSPPTRTNSYEPLSRFLHRQLGDDSLLSQPTPTDTDSTERSEPIEPEDLGDRTVPNRPREIHHPPTQERIPNRLEVQEQTLLKALDNEDEPTRTRTTANLIQLCHSIRTGQTTTKRTNRQLTDTNSILTTINQQLEQQSRTIAECLSRHQQHLTRLKMKREQELERFKTEINLVEYAQHQGYQLDKNKTSQNCIVLKDNAGDKILIGRHIADDHYFYYSVRDDRDSGSIIDFVQKRKNFNLGEVRKELRPWINNSYSPTSRTANESIPQPKPVTRDRHKTLVEFESFSESAYHPYLKTRGISQQTATAKRFERTIYSDRRNNAIFPHLDREGVCGYEIRNQDFKGFSSGGTKGLWCSRSFPSDSRLVICESPIDCLSYHQIYPNDKTRYLATGGSISELQKDLLKGAFEKIHAQGGEIILAVDRDDAGDKLTLELLKIAPEGARISLAIPQDLKDWNEVLKAKIVEHRQQQIQPSQSRGMELGM</sequence>
<feature type="region of interest" description="Disordered" evidence="1">
    <location>
        <begin position="262"/>
        <end position="385"/>
    </location>
</feature>
<evidence type="ECO:0000259" key="2">
    <source>
        <dbReference type="PROSITE" id="PS50880"/>
    </source>
</evidence>
<evidence type="ECO:0000313" key="3">
    <source>
        <dbReference type="EMBL" id="PSB00914.1"/>
    </source>
</evidence>
<feature type="compositionally biased region" description="Polar residues" evidence="1">
    <location>
        <begin position="342"/>
        <end position="351"/>
    </location>
</feature>
<accession>A0A2T1BY92</accession>
<dbReference type="RefSeq" id="WP_106291082.1">
    <property type="nucleotide sequence ID" value="NZ_CAWNTC010000186.1"/>
</dbReference>
<dbReference type="AlphaFoldDB" id="A0A2T1BY92"/>
<evidence type="ECO:0000313" key="4">
    <source>
        <dbReference type="Proteomes" id="UP000238762"/>
    </source>
</evidence>
<dbReference type="EMBL" id="PVWJ01000148">
    <property type="protein sequence ID" value="PSB00914.1"/>
    <property type="molecule type" value="Genomic_DNA"/>
</dbReference>
<organism evidence="3 4">
    <name type="scientific">Merismopedia glauca CCAP 1448/3</name>
    <dbReference type="NCBI Taxonomy" id="1296344"/>
    <lineage>
        <taxon>Bacteria</taxon>
        <taxon>Bacillati</taxon>
        <taxon>Cyanobacteriota</taxon>
        <taxon>Cyanophyceae</taxon>
        <taxon>Synechococcales</taxon>
        <taxon>Merismopediaceae</taxon>
        <taxon>Merismopedia</taxon>
    </lineage>
</organism>
<dbReference type="Pfam" id="PF13155">
    <property type="entry name" value="Toprim_2"/>
    <property type="match status" value="1"/>
</dbReference>
<dbReference type="CDD" id="cd00188">
    <property type="entry name" value="TOPRIM"/>
    <property type="match status" value="1"/>
</dbReference>
<dbReference type="Gene3D" id="3.40.1360.10">
    <property type="match status" value="1"/>
</dbReference>
<feature type="domain" description="Toprim" evidence="2">
    <location>
        <begin position="680"/>
        <end position="766"/>
    </location>
</feature>